<feature type="compositionally biased region" description="Basic and acidic residues" evidence="2">
    <location>
        <begin position="191"/>
        <end position="214"/>
    </location>
</feature>
<keyword evidence="1" id="KW-0175">Coiled coil</keyword>
<gene>
    <name evidence="3" type="ORF">EW146_g2646</name>
</gene>
<feature type="compositionally biased region" description="Basic and acidic residues" evidence="2">
    <location>
        <begin position="131"/>
        <end position="151"/>
    </location>
</feature>
<evidence type="ECO:0000256" key="1">
    <source>
        <dbReference type="SAM" id="Coils"/>
    </source>
</evidence>
<dbReference type="EMBL" id="SGPL01000079">
    <property type="protein sequence ID" value="THH18337.1"/>
    <property type="molecule type" value="Genomic_DNA"/>
</dbReference>
<feature type="compositionally biased region" description="Polar residues" evidence="2">
    <location>
        <begin position="260"/>
        <end position="269"/>
    </location>
</feature>
<keyword evidence="4" id="KW-1185">Reference proteome</keyword>
<dbReference type="AlphaFoldDB" id="A0A4S4M1K4"/>
<dbReference type="OrthoDB" id="3270493at2759"/>
<proteinExistence type="predicted"/>
<comment type="caution">
    <text evidence="3">The sequence shown here is derived from an EMBL/GenBank/DDBJ whole genome shotgun (WGS) entry which is preliminary data.</text>
</comment>
<organism evidence="3 4">
    <name type="scientific">Bondarzewia mesenterica</name>
    <dbReference type="NCBI Taxonomy" id="1095465"/>
    <lineage>
        <taxon>Eukaryota</taxon>
        <taxon>Fungi</taxon>
        <taxon>Dikarya</taxon>
        <taxon>Basidiomycota</taxon>
        <taxon>Agaricomycotina</taxon>
        <taxon>Agaricomycetes</taxon>
        <taxon>Russulales</taxon>
        <taxon>Bondarzewiaceae</taxon>
        <taxon>Bondarzewia</taxon>
    </lineage>
</organism>
<feature type="compositionally biased region" description="Basic and acidic residues" evidence="2">
    <location>
        <begin position="222"/>
        <end position="231"/>
    </location>
</feature>
<reference evidence="3 4" key="1">
    <citation type="submission" date="2019-02" db="EMBL/GenBank/DDBJ databases">
        <title>Genome sequencing of the rare red list fungi Bondarzewia mesenterica.</title>
        <authorList>
            <person name="Buettner E."/>
            <person name="Kellner H."/>
        </authorList>
    </citation>
    <scope>NUCLEOTIDE SEQUENCE [LARGE SCALE GENOMIC DNA]</scope>
    <source>
        <strain evidence="3 4">DSM 108281</strain>
    </source>
</reference>
<evidence type="ECO:0000256" key="2">
    <source>
        <dbReference type="SAM" id="MobiDB-lite"/>
    </source>
</evidence>
<protein>
    <submittedName>
        <fullName evidence="3">Uncharacterized protein</fullName>
    </submittedName>
</protein>
<accession>A0A4S4M1K4</accession>
<dbReference type="Proteomes" id="UP000310158">
    <property type="component" value="Unassembled WGS sequence"/>
</dbReference>
<name>A0A4S4M1K4_9AGAM</name>
<sequence>MHRRQSTPTNDSNIIQPQFSALDTRFQLAFEEADHIQEAANKLRQQLFGAQRDLATVENEHKDILAGYESELRKVRLERDTLRAELGRMREELDALRKDRHQPFSGRNISPVKLEAVHDEYLAGILQHRSGSADEDAKPKDGPPVKTKIEPTDQQQTKRPLTLADELSQQVKKAKREGDPDTALKNLANHQEPDKDGRAMPNESRRMHYTDRLSRPNPGQGWRRDRTDNRRAVSPPHADTWTGSSRMASEGSHSRFNDGIQASNGNNGTAPPPSVSSKPFALDKYWLADISLGDRRGMTVRFYDTDGSNGLQEWWNGEKEGLQGVIEGVQDSGSDRMSRMATVRVEDAVDEAGAVITVPIQYLMPVRPSRAGYRAVVMHGKLKAKAVKVMDKEEEGRWVVTQDGVQYETVDEEVLVLTERAQLEQSRREVLEVKRQRQWDLEEGNRRIEHLQLQYVADQFSASQQARMEVQQLSAERNGFRAERDRWMMERNASLADRDVLGRLVHDLTAETNALKTEKAALLAQIDAVWVERHWYDVPHTSADTSSAFHGYAHDPIDQSQAQPLQHQTMLKRRLSISDQETSAQNSVKRSCVQDPTLTTSRPTS</sequence>
<feature type="coiled-coil region" evidence="1">
    <location>
        <begin position="40"/>
        <end position="99"/>
    </location>
</feature>
<evidence type="ECO:0000313" key="3">
    <source>
        <dbReference type="EMBL" id="THH18337.1"/>
    </source>
</evidence>
<feature type="region of interest" description="Disordered" evidence="2">
    <location>
        <begin position="577"/>
        <end position="605"/>
    </location>
</feature>
<evidence type="ECO:0000313" key="4">
    <source>
        <dbReference type="Proteomes" id="UP000310158"/>
    </source>
</evidence>
<feature type="region of interest" description="Disordered" evidence="2">
    <location>
        <begin position="129"/>
        <end position="276"/>
    </location>
</feature>